<dbReference type="RefSeq" id="WP_126381203.1">
    <property type="nucleotide sequence ID" value="NZ_LR134350.1"/>
</dbReference>
<evidence type="ECO:0000256" key="1">
    <source>
        <dbReference type="SAM" id="Phobius"/>
    </source>
</evidence>
<dbReference type="NCBIfam" id="NF033493">
    <property type="entry name" value="MetS_like_NSS"/>
    <property type="match status" value="1"/>
</dbReference>
<dbReference type="InterPro" id="IPR031596">
    <property type="entry name" value="MaAIMP_sms"/>
</dbReference>
<evidence type="ECO:0000313" key="2">
    <source>
        <dbReference type="EMBL" id="VEG25674.1"/>
    </source>
</evidence>
<gene>
    <name evidence="2" type="ORF">NCTC11636_00155</name>
</gene>
<protein>
    <recommendedName>
        <fullName evidence="4">Methionine and alanine importer, small subunit</fullName>
    </recommendedName>
</protein>
<reference evidence="2 3" key="1">
    <citation type="submission" date="2018-12" db="EMBL/GenBank/DDBJ databases">
        <authorList>
            <consortium name="Pathogen Informatics"/>
        </authorList>
    </citation>
    <scope>NUCLEOTIDE SEQUENCE [LARGE SCALE GENOMIC DNA]</scope>
    <source>
        <strain evidence="2 3">NCTC11636</strain>
    </source>
</reference>
<keyword evidence="1" id="KW-0472">Membrane</keyword>
<feature type="transmembrane region" description="Helical" evidence="1">
    <location>
        <begin position="6"/>
        <end position="29"/>
    </location>
</feature>
<dbReference type="Proteomes" id="UP000266895">
    <property type="component" value="Chromosome"/>
</dbReference>
<keyword evidence="1" id="KW-1133">Transmembrane helix</keyword>
<keyword evidence="3" id="KW-1185">Reference proteome</keyword>
<dbReference type="AlphaFoldDB" id="A0A448HDA7"/>
<name>A0A448HDA7_9ACTO</name>
<organism evidence="2 3">
    <name type="scientific">Actinomyces howellii</name>
    <dbReference type="NCBI Taxonomy" id="52771"/>
    <lineage>
        <taxon>Bacteria</taxon>
        <taxon>Bacillati</taxon>
        <taxon>Actinomycetota</taxon>
        <taxon>Actinomycetes</taxon>
        <taxon>Actinomycetales</taxon>
        <taxon>Actinomycetaceae</taxon>
        <taxon>Actinomyces</taxon>
    </lineage>
</organism>
<keyword evidence="1" id="KW-0812">Transmembrane</keyword>
<evidence type="ECO:0000313" key="3">
    <source>
        <dbReference type="Proteomes" id="UP000266895"/>
    </source>
</evidence>
<sequence length="57" mass="5916">MTGPAILLLIAAIVVIWGGLAVSATALYLRGRREQAQARAEASALAHKHLTDPSHGA</sequence>
<accession>A0A448HDA7</accession>
<proteinExistence type="predicted"/>
<dbReference type="Pfam" id="PF16951">
    <property type="entry name" value="MaAIMP_sms"/>
    <property type="match status" value="1"/>
</dbReference>
<dbReference type="KEGG" id="ahw:NCTC11636_00155"/>
<dbReference type="EMBL" id="LR134350">
    <property type="protein sequence ID" value="VEG25674.1"/>
    <property type="molecule type" value="Genomic_DNA"/>
</dbReference>
<evidence type="ECO:0008006" key="4">
    <source>
        <dbReference type="Google" id="ProtNLM"/>
    </source>
</evidence>